<comment type="catalytic activity">
    <reaction evidence="9">
        <text>a 5'-end NAD(+)-phospho-ribonucleoside in mRNA + H2O = a 5'-end phospho-adenosine-phospho-ribonucleoside in mRNA + beta-nicotinamide D-ribonucleotide + 2 H(+)</text>
        <dbReference type="Rhea" id="RHEA:60876"/>
        <dbReference type="Rhea" id="RHEA-COMP:15698"/>
        <dbReference type="Rhea" id="RHEA-COMP:15719"/>
        <dbReference type="ChEBI" id="CHEBI:14649"/>
        <dbReference type="ChEBI" id="CHEBI:15377"/>
        <dbReference type="ChEBI" id="CHEBI:15378"/>
        <dbReference type="ChEBI" id="CHEBI:144029"/>
        <dbReference type="ChEBI" id="CHEBI:144051"/>
    </reaction>
    <physiologicalReaction direction="left-to-right" evidence="9">
        <dbReference type="Rhea" id="RHEA:60877"/>
    </physiologicalReaction>
</comment>
<evidence type="ECO:0000256" key="8">
    <source>
        <dbReference type="ARBA" id="ARBA00023027"/>
    </source>
</evidence>
<organism evidence="12 13">
    <name type="scientific">Terrimesophilobacter mesophilus</name>
    <dbReference type="NCBI Taxonomy" id="433647"/>
    <lineage>
        <taxon>Bacteria</taxon>
        <taxon>Bacillati</taxon>
        <taxon>Actinomycetota</taxon>
        <taxon>Actinomycetes</taxon>
        <taxon>Micrococcales</taxon>
        <taxon>Microbacteriaceae</taxon>
        <taxon>Terrimesophilobacter</taxon>
    </lineage>
</organism>
<comment type="caution">
    <text evidence="12">The sequence shown here is derived from an EMBL/GenBank/DDBJ whole genome shotgun (WGS) entry which is preliminary data.</text>
</comment>
<dbReference type="PROSITE" id="PS51462">
    <property type="entry name" value="NUDIX"/>
    <property type="match status" value="1"/>
</dbReference>
<dbReference type="PROSITE" id="PS00893">
    <property type="entry name" value="NUDIX_BOX"/>
    <property type="match status" value="1"/>
</dbReference>
<evidence type="ECO:0000256" key="1">
    <source>
        <dbReference type="ARBA" id="ARBA00001946"/>
    </source>
</evidence>
<comment type="similarity">
    <text evidence="3">Belongs to the Nudix hydrolase family. NudC subfamily.</text>
</comment>
<evidence type="ECO:0000256" key="5">
    <source>
        <dbReference type="ARBA" id="ARBA00022723"/>
    </source>
</evidence>
<dbReference type="GO" id="GO:0005829">
    <property type="term" value="C:cytosol"/>
    <property type="evidence" value="ECO:0007669"/>
    <property type="project" value="TreeGrafter"/>
</dbReference>
<evidence type="ECO:0000313" key="13">
    <source>
        <dbReference type="Proteomes" id="UP000298488"/>
    </source>
</evidence>
<dbReference type="Proteomes" id="UP000298488">
    <property type="component" value="Unassembled WGS sequence"/>
</dbReference>
<dbReference type="EMBL" id="SOFI01000003">
    <property type="protein sequence ID" value="TFB80545.1"/>
    <property type="molecule type" value="Genomic_DNA"/>
</dbReference>
<dbReference type="InterPro" id="IPR020476">
    <property type="entry name" value="Nudix_hydrolase"/>
</dbReference>
<evidence type="ECO:0000256" key="9">
    <source>
        <dbReference type="ARBA" id="ARBA00023679"/>
    </source>
</evidence>
<evidence type="ECO:0000313" key="12">
    <source>
        <dbReference type="EMBL" id="TFB80545.1"/>
    </source>
</evidence>
<accession>A0A4R8VCV3</accession>
<dbReference type="GO" id="GO:0006742">
    <property type="term" value="P:NADP+ catabolic process"/>
    <property type="evidence" value="ECO:0007669"/>
    <property type="project" value="TreeGrafter"/>
</dbReference>
<dbReference type="OrthoDB" id="9791656at2"/>
<keyword evidence="8" id="KW-0520">NAD</keyword>
<evidence type="ECO:0000256" key="6">
    <source>
        <dbReference type="ARBA" id="ARBA00022801"/>
    </source>
</evidence>
<dbReference type="InterPro" id="IPR000086">
    <property type="entry name" value="NUDIX_hydrolase_dom"/>
</dbReference>
<dbReference type="Pfam" id="PF09296">
    <property type="entry name" value="NUDIX-like"/>
    <property type="match status" value="1"/>
</dbReference>
<comment type="cofactor">
    <cofactor evidence="2">
        <name>Zn(2+)</name>
        <dbReference type="ChEBI" id="CHEBI:29105"/>
    </cofactor>
</comment>
<keyword evidence="5" id="KW-0479">Metal-binding</keyword>
<evidence type="ECO:0000256" key="3">
    <source>
        <dbReference type="ARBA" id="ARBA00009595"/>
    </source>
</evidence>
<dbReference type="PRINTS" id="PR00502">
    <property type="entry name" value="NUDIXFAMILY"/>
</dbReference>
<dbReference type="GO" id="GO:0110153">
    <property type="term" value="F:RNA NAD-cap (NMN-forming) hydrolase activity"/>
    <property type="evidence" value="ECO:0007669"/>
    <property type="project" value="RHEA"/>
</dbReference>
<evidence type="ECO:0000256" key="7">
    <source>
        <dbReference type="ARBA" id="ARBA00022842"/>
    </source>
</evidence>
<dbReference type="Pfam" id="PF00293">
    <property type="entry name" value="NUDIX"/>
    <property type="match status" value="1"/>
</dbReference>
<keyword evidence="13" id="KW-1185">Reference proteome</keyword>
<dbReference type="InterPro" id="IPR049734">
    <property type="entry name" value="NudC-like_C"/>
</dbReference>
<dbReference type="NCBIfam" id="NF001299">
    <property type="entry name" value="PRK00241.1"/>
    <property type="match status" value="1"/>
</dbReference>
<keyword evidence="6 10" id="KW-0378">Hydrolase</keyword>
<comment type="cofactor">
    <cofactor evidence="1">
        <name>Mg(2+)</name>
        <dbReference type="ChEBI" id="CHEBI:18420"/>
    </cofactor>
</comment>
<keyword evidence="7" id="KW-0460">Magnesium</keyword>
<reference evidence="12 13" key="1">
    <citation type="submission" date="2019-03" db="EMBL/GenBank/DDBJ databases">
        <title>Genomics of glacier-inhabiting Cryobacterium strains.</title>
        <authorList>
            <person name="Liu Q."/>
            <person name="Xin Y.-H."/>
        </authorList>
    </citation>
    <scope>NUCLEOTIDE SEQUENCE [LARGE SCALE GENOMIC DNA]</scope>
    <source>
        <strain evidence="12 13">CGMCC 1.10440</strain>
    </source>
</reference>
<evidence type="ECO:0000256" key="2">
    <source>
        <dbReference type="ARBA" id="ARBA00001947"/>
    </source>
</evidence>
<evidence type="ECO:0000256" key="10">
    <source>
        <dbReference type="RuleBase" id="RU003476"/>
    </source>
</evidence>
<dbReference type="Gene3D" id="3.90.79.20">
    <property type="match status" value="1"/>
</dbReference>
<gene>
    <name evidence="12" type="primary">nudC</name>
    <name evidence="12" type="ORF">E3N84_11160</name>
</gene>
<protein>
    <recommendedName>
        <fullName evidence="4">NAD(+) diphosphatase</fullName>
        <ecNumber evidence="4">3.6.1.22</ecNumber>
    </recommendedName>
</protein>
<evidence type="ECO:0000256" key="4">
    <source>
        <dbReference type="ARBA" id="ARBA00012381"/>
    </source>
</evidence>
<dbReference type="InterPro" id="IPR015375">
    <property type="entry name" value="NADH_PPase-like_N"/>
</dbReference>
<dbReference type="InterPro" id="IPR015797">
    <property type="entry name" value="NUDIX_hydrolase-like_dom_sf"/>
</dbReference>
<feature type="domain" description="Nudix hydrolase" evidence="11">
    <location>
        <begin position="213"/>
        <end position="343"/>
    </location>
</feature>
<proteinExistence type="inferred from homology"/>
<dbReference type="GO" id="GO:0046872">
    <property type="term" value="F:metal ion binding"/>
    <property type="evidence" value="ECO:0007669"/>
    <property type="project" value="UniProtKB-KW"/>
</dbReference>
<dbReference type="AlphaFoldDB" id="A0A4R8VCV3"/>
<dbReference type="CDD" id="cd03429">
    <property type="entry name" value="NUDIX_NADH_pyrophosphatase_Nudt13"/>
    <property type="match status" value="1"/>
</dbReference>
<dbReference type="InterPro" id="IPR020084">
    <property type="entry name" value="NUDIX_hydrolase_CS"/>
</dbReference>
<dbReference type="Gene3D" id="3.90.79.10">
    <property type="entry name" value="Nucleoside Triphosphate Pyrophosphohydrolase"/>
    <property type="match status" value="1"/>
</dbReference>
<dbReference type="GO" id="GO:0019677">
    <property type="term" value="P:NAD+ catabolic process"/>
    <property type="evidence" value="ECO:0007669"/>
    <property type="project" value="TreeGrafter"/>
</dbReference>
<dbReference type="GO" id="GO:0035529">
    <property type="term" value="F:NADH pyrophosphatase activity"/>
    <property type="evidence" value="ECO:0007669"/>
    <property type="project" value="TreeGrafter"/>
</dbReference>
<dbReference type="PANTHER" id="PTHR42904">
    <property type="entry name" value="NUDIX HYDROLASE, NUDC SUBFAMILY"/>
    <property type="match status" value="1"/>
</dbReference>
<sequence>MGSGHTVRVGRVWASGSQRHALPILLSCNDDEVTESRAHPAAPAAGLATALSRSAVDRDYLSRLRPNLFEELRADPGTRLLPVWSGKALCDLDGAASLVLFAPDRISASGAVAQFYLGRSTSPAGREPKGTAFIAVSLDDEAALTLADEDAWVGMRDVAALLDDRDAGLLVEAIALANWRASHRFSPRTGGPLVLEDGGWVLRAPGDSAEVFPRTDPAIIVAVVDEQDRLLLGSNAMWQHDRYSLLAGFVEPGESLEAAVIREIFEESGIRVVDPTYLGSQPWPFPASLMLGFRALADPSQDWTLAPDGTEILDVRWFTREELRSDEGLILPGPASIARAIIDQWLGAG</sequence>
<evidence type="ECO:0000259" key="11">
    <source>
        <dbReference type="PROSITE" id="PS51462"/>
    </source>
</evidence>
<dbReference type="EC" id="3.6.1.22" evidence="4"/>
<dbReference type="PANTHER" id="PTHR42904:SF6">
    <property type="entry name" value="NAD-CAPPED RNA HYDROLASE NUDT12"/>
    <property type="match status" value="1"/>
</dbReference>
<dbReference type="SUPFAM" id="SSF55811">
    <property type="entry name" value="Nudix"/>
    <property type="match status" value="1"/>
</dbReference>
<name>A0A4R8VCV3_9MICO</name>
<dbReference type="InterPro" id="IPR050241">
    <property type="entry name" value="NAD-cap_RNA_hydrolase_NudC"/>
</dbReference>